<dbReference type="InterPro" id="IPR004226">
    <property type="entry name" value="TBCA"/>
</dbReference>
<keyword evidence="3" id="KW-0963">Cytoplasm</keyword>
<accession>A0A4V2K1X5</accession>
<evidence type="ECO:0000313" key="4">
    <source>
        <dbReference type="EMBL" id="TBU34453.1"/>
    </source>
</evidence>
<evidence type="ECO:0000256" key="3">
    <source>
        <dbReference type="RuleBase" id="RU364030"/>
    </source>
</evidence>
<organism evidence="4">
    <name type="scientific">Dichomitus squalens</name>
    <dbReference type="NCBI Taxonomy" id="114155"/>
    <lineage>
        <taxon>Eukaryota</taxon>
        <taxon>Fungi</taxon>
        <taxon>Dikarya</taxon>
        <taxon>Basidiomycota</taxon>
        <taxon>Agaricomycotina</taxon>
        <taxon>Agaricomycetes</taxon>
        <taxon>Polyporales</taxon>
        <taxon>Polyporaceae</taxon>
        <taxon>Dichomitus</taxon>
    </lineage>
</organism>
<sequence length="114" mass="12962">MSDNAVLLKQLKVKSGSTLRLFKEHKLYQDEEVDLRRKLDKLIADNANNAEEWDIRNTRRMLEESQKMIADSASRLGQAAQELRELLLSAEQDAALAQDPELLKAQEALEIVSV</sequence>
<keyword evidence="3" id="KW-0493">Microtubule</keyword>
<comment type="subunit">
    <text evidence="3">Supercomplex made of cofactors A to E. Cofactors A and D function by capturing and stabilizing tubulin in a quasi-native conformation. Cofactor E binds to the cofactor D-tubulin complex; interaction with cofactor C then causes the release of tubulin polypeptides that are committed to the native state.</text>
</comment>
<dbReference type="Pfam" id="PF02970">
    <property type="entry name" value="TBCA"/>
    <property type="match status" value="1"/>
</dbReference>
<comment type="similarity">
    <text evidence="1 3">Belongs to the TBCA family.</text>
</comment>
<dbReference type="PANTHER" id="PTHR21500">
    <property type="entry name" value="TUBULIN-SPECIFIC CHAPERONE A"/>
    <property type="match status" value="1"/>
</dbReference>
<reference evidence="4" key="1">
    <citation type="submission" date="2019-01" db="EMBL/GenBank/DDBJ databases">
        <title>Draft genome sequences of three monokaryotic isolates of the white-rot basidiomycete fungus Dichomitus squalens.</title>
        <authorList>
            <consortium name="DOE Joint Genome Institute"/>
            <person name="Lopez S.C."/>
            <person name="Andreopoulos B."/>
            <person name="Pangilinan J."/>
            <person name="Lipzen A."/>
            <person name="Riley R."/>
            <person name="Ahrendt S."/>
            <person name="Ng V."/>
            <person name="Barry K."/>
            <person name="Daum C."/>
            <person name="Grigoriev I.V."/>
            <person name="Hilden K.S."/>
            <person name="Makela M.R."/>
            <person name="de Vries R.P."/>
        </authorList>
    </citation>
    <scope>NUCLEOTIDE SEQUENCE [LARGE SCALE GENOMIC DNA]</scope>
    <source>
        <strain evidence="4">OM18370.1</strain>
    </source>
</reference>
<protein>
    <recommendedName>
        <fullName evidence="3">Tubulin-specific chaperone A</fullName>
    </recommendedName>
</protein>
<evidence type="ECO:0000256" key="1">
    <source>
        <dbReference type="ARBA" id="ARBA00006806"/>
    </source>
</evidence>
<dbReference type="GO" id="GO:0007021">
    <property type="term" value="P:tubulin complex assembly"/>
    <property type="evidence" value="ECO:0007669"/>
    <property type="project" value="UniProtKB-UniRule"/>
</dbReference>
<dbReference type="GO" id="GO:0007023">
    <property type="term" value="P:post-chaperonin tubulin folding pathway"/>
    <property type="evidence" value="ECO:0007669"/>
    <property type="project" value="UniProtKB-UniRule"/>
</dbReference>
<dbReference type="GO" id="GO:0048487">
    <property type="term" value="F:beta-tubulin binding"/>
    <property type="evidence" value="ECO:0007669"/>
    <property type="project" value="InterPro"/>
</dbReference>
<dbReference type="EMBL" id="ML143388">
    <property type="protein sequence ID" value="TBU34453.1"/>
    <property type="molecule type" value="Genomic_DNA"/>
</dbReference>
<keyword evidence="2 3" id="KW-0143">Chaperone</keyword>
<dbReference type="PANTHER" id="PTHR21500:SF0">
    <property type="entry name" value="TUBULIN-SPECIFIC CHAPERONE A"/>
    <property type="match status" value="1"/>
</dbReference>
<comment type="subcellular location">
    <subcellularLocation>
        <location evidence="3">Cytoplasm</location>
        <location evidence="3">Cytoskeleton</location>
    </subcellularLocation>
</comment>
<proteinExistence type="inferred from homology"/>
<dbReference type="GO" id="GO:0005829">
    <property type="term" value="C:cytosol"/>
    <property type="evidence" value="ECO:0007669"/>
    <property type="project" value="TreeGrafter"/>
</dbReference>
<keyword evidence="3" id="KW-0206">Cytoskeleton</keyword>
<name>A0A4V2K1X5_9APHY</name>
<dbReference type="SUPFAM" id="SSF46988">
    <property type="entry name" value="Tubulin chaperone cofactor A"/>
    <property type="match status" value="1"/>
</dbReference>
<gene>
    <name evidence="4" type="ORF">BD311DRAFT_746184</name>
</gene>
<dbReference type="InterPro" id="IPR036126">
    <property type="entry name" value="TBCA_sf"/>
</dbReference>
<dbReference type="Gene3D" id="1.20.58.90">
    <property type="match status" value="1"/>
</dbReference>
<dbReference type="OrthoDB" id="296187at2759"/>
<dbReference type="AlphaFoldDB" id="A0A4V2K1X5"/>
<evidence type="ECO:0000256" key="2">
    <source>
        <dbReference type="ARBA" id="ARBA00023186"/>
    </source>
</evidence>
<dbReference type="GO" id="GO:0005874">
    <property type="term" value="C:microtubule"/>
    <property type="evidence" value="ECO:0007669"/>
    <property type="project" value="UniProtKB-KW"/>
</dbReference>
<dbReference type="Proteomes" id="UP000292957">
    <property type="component" value="Unassembled WGS sequence"/>
</dbReference>